<comment type="caution">
    <text evidence="2">The sequence shown here is derived from an EMBL/GenBank/DDBJ whole genome shotgun (WGS) entry which is preliminary data.</text>
</comment>
<proteinExistence type="predicted"/>
<reference evidence="2 3" key="1">
    <citation type="journal article" date="2020" name="Nature">
        <title>Six reference-quality genomes reveal evolution of bat adaptations.</title>
        <authorList>
            <person name="Jebb D."/>
            <person name="Huang Z."/>
            <person name="Pippel M."/>
            <person name="Hughes G.M."/>
            <person name="Lavrichenko K."/>
            <person name="Devanna P."/>
            <person name="Winkler S."/>
            <person name="Jermiin L.S."/>
            <person name="Skirmuntt E.C."/>
            <person name="Katzourakis A."/>
            <person name="Burkitt-Gray L."/>
            <person name="Ray D.A."/>
            <person name="Sullivan K.A.M."/>
            <person name="Roscito J.G."/>
            <person name="Kirilenko B.M."/>
            <person name="Davalos L.M."/>
            <person name="Corthals A.P."/>
            <person name="Power M.L."/>
            <person name="Jones G."/>
            <person name="Ransome R.D."/>
            <person name="Dechmann D.K.N."/>
            <person name="Locatelli A.G."/>
            <person name="Puechmaille S.J."/>
            <person name="Fedrigo O."/>
            <person name="Jarvis E.D."/>
            <person name="Hiller M."/>
            <person name="Vernes S.C."/>
            <person name="Myers E.W."/>
            <person name="Teeling E.C."/>
        </authorList>
    </citation>
    <scope>NUCLEOTIDE SEQUENCE [LARGE SCALE GENOMIC DNA]</scope>
    <source>
        <strain evidence="2">MMolMol1</strain>
        <tissue evidence="2">Muscle</tissue>
    </source>
</reference>
<dbReference type="Proteomes" id="UP000550707">
    <property type="component" value="Unassembled WGS sequence"/>
</dbReference>
<dbReference type="AlphaFoldDB" id="A0A7J8K3J2"/>
<organism evidence="2 3">
    <name type="scientific">Molossus molossus</name>
    <name type="common">Pallas' mastiff bat</name>
    <name type="synonym">Vespertilio molossus</name>
    <dbReference type="NCBI Taxonomy" id="27622"/>
    <lineage>
        <taxon>Eukaryota</taxon>
        <taxon>Metazoa</taxon>
        <taxon>Chordata</taxon>
        <taxon>Craniata</taxon>
        <taxon>Vertebrata</taxon>
        <taxon>Euteleostomi</taxon>
        <taxon>Mammalia</taxon>
        <taxon>Eutheria</taxon>
        <taxon>Laurasiatheria</taxon>
        <taxon>Chiroptera</taxon>
        <taxon>Yangochiroptera</taxon>
        <taxon>Molossidae</taxon>
        <taxon>Molossus</taxon>
    </lineage>
</organism>
<feature type="compositionally biased region" description="Polar residues" evidence="1">
    <location>
        <begin position="367"/>
        <end position="381"/>
    </location>
</feature>
<evidence type="ECO:0000313" key="3">
    <source>
        <dbReference type="Proteomes" id="UP000550707"/>
    </source>
</evidence>
<feature type="region of interest" description="Disordered" evidence="1">
    <location>
        <begin position="57"/>
        <end position="118"/>
    </location>
</feature>
<feature type="region of interest" description="Disordered" evidence="1">
    <location>
        <begin position="367"/>
        <end position="402"/>
    </location>
</feature>
<protein>
    <submittedName>
        <fullName evidence="2">Tetratricopeptide repeat domain 6</fullName>
    </submittedName>
</protein>
<keyword evidence="3" id="KW-1185">Reference proteome</keyword>
<evidence type="ECO:0000256" key="1">
    <source>
        <dbReference type="SAM" id="MobiDB-lite"/>
    </source>
</evidence>
<feature type="compositionally biased region" description="Basic and acidic residues" evidence="1">
    <location>
        <begin position="386"/>
        <end position="395"/>
    </location>
</feature>
<feature type="region of interest" description="Disordered" evidence="1">
    <location>
        <begin position="139"/>
        <end position="221"/>
    </location>
</feature>
<sequence>MSTTSKHFGLSYREESYIFKELEKIRRETKKDFLQFKQKLASKPAVDEVPVCSLQAPGPAWSQGKRGVSCAGPQKPSGFPRAKGPAPPTAARQQALGGALRPRGPSEGAAPWKTQPFRPQEFYLRSSAFLRHRPPKLPQVIASKAGTSRPVVLVPPSSPRRKPAERRVWRSPRPSNAKPALDPVQEPDARQQPALPAEDPAAERRTSSSISSQEDDSEAAIQRRRVRILTHYMREGSSRSFSKTDVDSVQPSNGLEAALQAPLPVRVIPKSIEEIIASLQSEAQLASDQTIKELIQSVLGQNYDIKMEDISLMGKMYWQRTSQVQTEQRLQISIEEPQMNELEDVSEAISNVFPIEQEDVLELGASDTESVSFKPQETSEIQPADDSSKPLKDEQATGDSKAAKRVSLKPFLYFFKGKIIRIVANQRKRN</sequence>
<name>A0A7J8K3J2_MOLMO</name>
<accession>A0A7J8K3J2</accession>
<evidence type="ECO:0000313" key="2">
    <source>
        <dbReference type="EMBL" id="KAF6503245.1"/>
    </source>
</evidence>
<dbReference type="EMBL" id="JACASF010000001">
    <property type="protein sequence ID" value="KAF6503245.1"/>
    <property type="molecule type" value="Genomic_DNA"/>
</dbReference>
<gene>
    <name evidence="2" type="ORF">HJG59_018957</name>
</gene>